<evidence type="ECO:0008006" key="4">
    <source>
        <dbReference type="Google" id="ProtNLM"/>
    </source>
</evidence>
<keyword evidence="1" id="KW-0732">Signal</keyword>
<sequence>MNFFKFTSVLSMLFLFSFCSFGQVGINTTNPLSTLDLNGNLSIKVLTLNGGNSVAAATIINDGVYISLDPRNNTSDFYSLPNPVNVPGRVYFIRNITDFDTAKLSIQGSSRFFPKNSSSGSFTLDLPPNAINKTIILVSDGFNWTYYN</sequence>
<comment type="caution">
    <text evidence="2">The sequence shown here is derived from an EMBL/GenBank/DDBJ whole genome shotgun (WGS) entry which is preliminary data.</text>
</comment>
<dbReference type="RefSeq" id="WP_146740304.1">
    <property type="nucleotide sequence ID" value="NZ_QLSV01000003.1"/>
</dbReference>
<keyword evidence="3" id="KW-1185">Reference proteome</keyword>
<gene>
    <name evidence="2" type="ORF">B0I10_10341</name>
</gene>
<reference evidence="2 3" key="1">
    <citation type="submission" date="2018-06" db="EMBL/GenBank/DDBJ databases">
        <title>Genomic Encyclopedia of Type Strains, Phase III (KMG-III): the genomes of soil and plant-associated and newly described type strains.</title>
        <authorList>
            <person name="Whitman W."/>
        </authorList>
    </citation>
    <scope>NUCLEOTIDE SEQUENCE [LARGE SCALE GENOMIC DNA]</scope>
    <source>
        <strain evidence="2 3">CGMCC 1.12504</strain>
    </source>
</reference>
<evidence type="ECO:0000256" key="1">
    <source>
        <dbReference type="SAM" id="SignalP"/>
    </source>
</evidence>
<accession>A0A328WTQ7</accession>
<dbReference type="EMBL" id="QLSV01000003">
    <property type="protein sequence ID" value="RAR49621.1"/>
    <property type="molecule type" value="Genomic_DNA"/>
</dbReference>
<protein>
    <recommendedName>
        <fullName evidence="4">DUF4397 domain-containing protein</fullName>
    </recommendedName>
</protein>
<evidence type="ECO:0000313" key="2">
    <source>
        <dbReference type="EMBL" id="RAR49621.1"/>
    </source>
</evidence>
<feature type="chain" id="PRO_5016316888" description="DUF4397 domain-containing protein" evidence="1">
    <location>
        <begin position="23"/>
        <end position="148"/>
    </location>
</feature>
<dbReference type="OrthoDB" id="1251128at2"/>
<feature type="signal peptide" evidence="1">
    <location>
        <begin position="1"/>
        <end position="22"/>
    </location>
</feature>
<name>A0A328WTQ7_9FLAO</name>
<dbReference type="Proteomes" id="UP000249518">
    <property type="component" value="Unassembled WGS sequence"/>
</dbReference>
<organism evidence="2 3">
    <name type="scientific">Flavobacterium lacus</name>
    <dbReference type="NCBI Taxonomy" id="1353778"/>
    <lineage>
        <taxon>Bacteria</taxon>
        <taxon>Pseudomonadati</taxon>
        <taxon>Bacteroidota</taxon>
        <taxon>Flavobacteriia</taxon>
        <taxon>Flavobacteriales</taxon>
        <taxon>Flavobacteriaceae</taxon>
        <taxon>Flavobacterium</taxon>
    </lineage>
</organism>
<proteinExistence type="predicted"/>
<dbReference type="AlphaFoldDB" id="A0A328WTQ7"/>
<evidence type="ECO:0000313" key="3">
    <source>
        <dbReference type="Proteomes" id="UP000249518"/>
    </source>
</evidence>